<dbReference type="SUPFAM" id="SSF51126">
    <property type="entry name" value="Pectin lyase-like"/>
    <property type="match status" value="1"/>
</dbReference>
<dbReference type="OrthoDB" id="1521716at2"/>
<evidence type="ECO:0000313" key="2">
    <source>
        <dbReference type="EMBL" id="TYP93188.1"/>
    </source>
</evidence>
<comment type="caution">
    <text evidence="2">The sequence shown here is derived from an EMBL/GenBank/DDBJ whole genome shotgun (WGS) entry which is preliminary data.</text>
</comment>
<evidence type="ECO:0000313" key="3">
    <source>
        <dbReference type="Proteomes" id="UP000325105"/>
    </source>
</evidence>
<dbReference type="Gene3D" id="2.160.20.10">
    <property type="entry name" value="Single-stranded right-handed beta-helix, Pectin lyase-like"/>
    <property type="match status" value="1"/>
</dbReference>
<keyword evidence="1" id="KW-0732">Signal</keyword>
<organism evidence="2 3">
    <name type="scientific">Sphingobacterium allocomposti</name>
    <dbReference type="NCBI Taxonomy" id="415956"/>
    <lineage>
        <taxon>Bacteria</taxon>
        <taxon>Pseudomonadati</taxon>
        <taxon>Bacteroidota</taxon>
        <taxon>Sphingobacteriia</taxon>
        <taxon>Sphingobacteriales</taxon>
        <taxon>Sphingobacteriaceae</taxon>
        <taxon>Sphingobacterium</taxon>
    </lineage>
</organism>
<dbReference type="InterPro" id="IPR012334">
    <property type="entry name" value="Pectin_lyas_fold"/>
</dbReference>
<reference evidence="2 3" key="1">
    <citation type="submission" date="2019-07" db="EMBL/GenBank/DDBJ databases">
        <title>Genomic Encyclopedia of Archaeal and Bacterial Type Strains, Phase II (KMG-II): from individual species to whole genera.</title>
        <authorList>
            <person name="Goeker M."/>
        </authorList>
    </citation>
    <scope>NUCLEOTIDE SEQUENCE [LARGE SCALE GENOMIC DNA]</scope>
    <source>
        <strain evidence="2 3">DSM 18850</strain>
    </source>
</reference>
<name>A0A5S5DCU8_9SPHI</name>
<evidence type="ECO:0008006" key="4">
    <source>
        <dbReference type="Google" id="ProtNLM"/>
    </source>
</evidence>
<dbReference type="Proteomes" id="UP000325105">
    <property type="component" value="Unassembled WGS sequence"/>
</dbReference>
<dbReference type="PANTHER" id="PTHR41339">
    <property type="entry name" value="LIPL48"/>
    <property type="match status" value="1"/>
</dbReference>
<accession>A0A5S5DCU8</accession>
<dbReference type="InterPro" id="IPR011050">
    <property type="entry name" value="Pectin_lyase_fold/virulence"/>
</dbReference>
<feature type="chain" id="PRO_5024348243" description="Parallel beta helix pectate lyase-like protein" evidence="1">
    <location>
        <begin position="24"/>
        <end position="408"/>
    </location>
</feature>
<gene>
    <name evidence="2" type="ORF">BC792_11490</name>
</gene>
<dbReference type="RefSeq" id="WP_148909130.1">
    <property type="nucleotide sequence ID" value="NZ_VNHX01000014.1"/>
</dbReference>
<proteinExistence type="predicted"/>
<keyword evidence="3" id="KW-1185">Reference proteome</keyword>
<dbReference type="EMBL" id="VNHX01000014">
    <property type="protein sequence ID" value="TYP93188.1"/>
    <property type="molecule type" value="Genomic_DNA"/>
</dbReference>
<evidence type="ECO:0000256" key="1">
    <source>
        <dbReference type="SAM" id="SignalP"/>
    </source>
</evidence>
<dbReference type="AlphaFoldDB" id="A0A5S5DCU8"/>
<dbReference type="PANTHER" id="PTHR41339:SF1">
    <property type="entry name" value="SECRETED PROTEIN"/>
    <property type="match status" value="1"/>
</dbReference>
<dbReference type="PROSITE" id="PS51257">
    <property type="entry name" value="PROKAR_LIPOPROTEIN"/>
    <property type="match status" value="1"/>
</dbReference>
<protein>
    <recommendedName>
        <fullName evidence="4">Parallel beta helix pectate lyase-like protein</fullName>
    </recommendedName>
</protein>
<sequence length="408" mass="42857">MKKILFSALTIALLAGFSSCSDNDDPTGPETPQGEEIVKQGIIEANETWTADNIYVLDGRVVVNEGVTLTIEAGTIIKAEDGQGSNASTLIVDRGGKLIANGTADKPIIFTSVNDDIQVGEKESTLEVEDAGQWGGVIILGNAPISVAAAEGIDYIEGIPGGLSYGEYGGNNPADNSGSLKYVSIRFSGVALEQDAEIQGLTLGGVGSGTTIENIEIYSNKDDGIEWFGGTVNVKNVLIYGQEDDGLDIDQAYSGTIENALVIQTANSGSAFEIDGPEGNAEGSFTIKNVTVNMGNFQGKLIADFRDRAMGHLENIYVYNVNATGSTVNLNDEASVLNFNASKLTFANWEIVLPTGKTIANLLTSKGTTLPTSASFIENVTSVNANAQTVGADVSVFNWTFAKAKNVI</sequence>
<feature type="signal peptide" evidence="1">
    <location>
        <begin position="1"/>
        <end position="23"/>
    </location>
</feature>